<gene>
    <name evidence="2" type="ORF">M9458_002038</name>
</gene>
<dbReference type="EMBL" id="JAMKFB020000001">
    <property type="protein sequence ID" value="KAL0204020.1"/>
    <property type="molecule type" value="Genomic_DNA"/>
</dbReference>
<evidence type="ECO:0000313" key="3">
    <source>
        <dbReference type="Proteomes" id="UP001529510"/>
    </source>
</evidence>
<name>A0ABD0S3H4_CIRMR</name>
<evidence type="ECO:0000256" key="1">
    <source>
        <dbReference type="SAM" id="MobiDB-lite"/>
    </source>
</evidence>
<feature type="non-terminal residue" evidence="2">
    <location>
        <position position="104"/>
    </location>
</feature>
<feature type="region of interest" description="Disordered" evidence="1">
    <location>
        <begin position="19"/>
        <end position="104"/>
    </location>
</feature>
<organism evidence="2 3">
    <name type="scientific">Cirrhinus mrigala</name>
    <name type="common">Mrigala</name>
    <dbReference type="NCBI Taxonomy" id="683832"/>
    <lineage>
        <taxon>Eukaryota</taxon>
        <taxon>Metazoa</taxon>
        <taxon>Chordata</taxon>
        <taxon>Craniata</taxon>
        <taxon>Vertebrata</taxon>
        <taxon>Euteleostomi</taxon>
        <taxon>Actinopterygii</taxon>
        <taxon>Neopterygii</taxon>
        <taxon>Teleostei</taxon>
        <taxon>Ostariophysi</taxon>
        <taxon>Cypriniformes</taxon>
        <taxon>Cyprinidae</taxon>
        <taxon>Labeoninae</taxon>
        <taxon>Labeonini</taxon>
        <taxon>Cirrhinus</taxon>
    </lineage>
</organism>
<sequence>MVPTSTAHLYSHHYHQAHYSYMSPPHTHPLSQDVHHSQSEPVDLSVSKRSSVSSPSSATPPSPYESCSPVSRTRPGSGSGCLTGSTSGSQTRQLTPPLALPISP</sequence>
<protein>
    <submittedName>
        <fullName evidence="2">Uncharacterized protein</fullName>
    </submittedName>
</protein>
<evidence type="ECO:0000313" key="2">
    <source>
        <dbReference type="EMBL" id="KAL0204020.1"/>
    </source>
</evidence>
<reference evidence="2 3" key="1">
    <citation type="submission" date="2024-05" db="EMBL/GenBank/DDBJ databases">
        <title>Genome sequencing and assembly of Indian major carp, Cirrhinus mrigala (Hamilton, 1822).</title>
        <authorList>
            <person name="Mohindra V."/>
            <person name="Chowdhury L.M."/>
            <person name="Lal K."/>
            <person name="Jena J.K."/>
        </authorList>
    </citation>
    <scope>NUCLEOTIDE SEQUENCE [LARGE SCALE GENOMIC DNA]</scope>
    <source>
        <strain evidence="2">CM1030</strain>
        <tissue evidence="2">Blood</tissue>
    </source>
</reference>
<proteinExistence type="predicted"/>
<dbReference type="AlphaFoldDB" id="A0ABD0S3H4"/>
<keyword evidence="3" id="KW-1185">Reference proteome</keyword>
<accession>A0ABD0S3H4</accession>
<dbReference type="Proteomes" id="UP001529510">
    <property type="component" value="Unassembled WGS sequence"/>
</dbReference>
<feature type="compositionally biased region" description="Low complexity" evidence="1">
    <location>
        <begin position="45"/>
        <end position="57"/>
    </location>
</feature>
<feature type="compositionally biased region" description="Low complexity" evidence="1">
    <location>
        <begin position="80"/>
        <end position="89"/>
    </location>
</feature>
<comment type="caution">
    <text evidence="2">The sequence shown here is derived from an EMBL/GenBank/DDBJ whole genome shotgun (WGS) entry which is preliminary data.</text>
</comment>